<keyword evidence="1" id="KW-0812">Transmembrane</keyword>
<keyword evidence="1" id="KW-0472">Membrane</keyword>
<name>A0A1Y6BTQ3_9NEIS</name>
<keyword evidence="3" id="KW-1185">Reference proteome</keyword>
<proteinExistence type="predicted"/>
<reference evidence="3" key="1">
    <citation type="submission" date="2017-04" db="EMBL/GenBank/DDBJ databases">
        <authorList>
            <person name="Varghese N."/>
            <person name="Submissions S."/>
        </authorList>
    </citation>
    <scope>NUCLEOTIDE SEQUENCE [LARGE SCALE GENOMIC DNA]</scope>
    <source>
        <strain evidence="3">DSM 22618</strain>
    </source>
</reference>
<dbReference type="InterPro" id="IPR032314">
    <property type="entry name" value="DUF4845"/>
</dbReference>
<keyword evidence="1" id="KW-1133">Transmembrane helix</keyword>
<feature type="transmembrane region" description="Helical" evidence="1">
    <location>
        <begin position="7"/>
        <end position="28"/>
    </location>
</feature>
<sequence length="121" mass="13138">MQRAQRGITIISTLLLMVFIGGIVLLGFKVIPVYAEYSAVKQAVRDVAGETSASEYQIRKDFNTKADVADISSIRGQNLEVVAGAGVVHVRAAYRREVPLFANIGLTFDFETEAGKTDSSQ</sequence>
<dbReference type="AlphaFoldDB" id="A0A1Y6BTQ3"/>
<evidence type="ECO:0000313" key="2">
    <source>
        <dbReference type="EMBL" id="SMF17722.1"/>
    </source>
</evidence>
<dbReference type="RefSeq" id="WP_085276010.1">
    <property type="nucleotide sequence ID" value="NZ_FXAG01000007.1"/>
</dbReference>
<evidence type="ECO:0008006" key="4">
    <source>
        <dbReference type="Google" id="ProtNLM"/>
    </source>
</evidence>
<dbReference type="EMBL" id="FXAG01000007">
    <property type="protein sequence ID" value="SMF17722.1"/>
    <property type="molecule type" value="Genomic_DNA"/>
</dbReference>
<gene>
    <name evidence="2" type="ORF">SAMN02745746_01720</name>
</gene>
<accession>A0A1Y6BTQ3</accession>
<evidence type="ECO:0000313" key="3">
    <source>
        <dbReference type="Proteomes" id="UP000192920"/>
    </source>
</evidence>
<evidence type="ECO:0000256" key="1">
    <source>
        <dbReference type="SAM" id="Phobius"/>
    </source>
</evidence>
<organism evidence="2 3">
    <name type="scientific">Pseudogulbenkiania subflava DSM 22618</name>
    <dbReference type="NCBI Taxonomy" id="1123014"/>
    <lineage>
        <taxon>Bacteria</taxon>
        <taxon>Pseudomonadati</taxon>
        <taxon>Pseudomonadota</taxon>
        <taxon>Betaproteobacteria</taxon>
        <taxon>Neisseriales</taxon>
        <taxon>Chromobacteriaceae</taxon>
        <taxon>Pseudogulbenkiania</taxon>
    </lineage>
</organism>
<dbReference type="Proteomes" id="UP000192920">
    <property type="component" value="Unassembled WGS sequence"/>
</dbReference>
<protein>
    <recommendedName>
        <fullName evidence="4">DUF4845 domain-containing protein</fullName>
    </recommendedName>
</protein>
<dbReference type="STRING" id="1123014.SAMN02745746_01720"/>
<dbReference type="Pfam" id="PF16137">
    <property type="entry name" value="DUF4845"/>
    <property type="match status" value="1"/>
</dbReference>